<dbReference type="PROSITE" id="PS50994">
    <property type="entry name" value="INTEGRASE"/>
    <property type="match status" value="1"/>
</dbReference>
<organism evidence="2">
    <name type="scientific">groundwater metagenome</name>
    <dbReference type="NCBI Taxonomy" id="717931"/>
    <lineage>
        <taxon>unclassified sequences</taxon>
        <taxon>metagenomes</taxon>
        <taxon>ecological metagenomes</taxon>
    </lineage>
</organism>
<accession>A0A098EA99</accession>
<feature type="domain" description="Integrase catalytic" evidence="1">
    <location>
        <begin position="133"/>
        <end position="314"/>
    </location>
</feature>
<name>A0A098EA99_9ZZZZ</name>
<proteinExistence type="predicted"/>
<protein>
    <recommendedName>
        <fullName evidence="1">Integrase catalytic domain-containing protein</fullName>
    </recommendedName>
</protein>
<evidence type="ECO:0000259" key="1">
    <source>
        <dbReference type="PROSITE" id="PS50994"/>
    </source>
</evidence>
<dbReference type="InterPro" id="IPR036397">
    <property type="entry name" value="RNaseH_sf"/>
</dbReference>
<evidence type="ECO:0000313" key="2">
    <source>
        <dbReference type="EMBL" id="CEG12454.1"/>
    </source>
</evidence>
<dbReference type="SUPFAM" id="SSF46689">
    <property type="entry name" value="Homeodomain-like"/>
    <property type="match status" value="1"/>
</dbReference>
<reference evidence="2" key="1">
    <citation type="submission" date="2014-09" db="EMBL/GenBank/DDBJ databases">
        <authorList>
            <person name="Probst J Alexander"/>
        </authorList>
    </citation>
    <scope>NUCLEOTIDE SEQUENCE</scope>
</reference>
<dbReference type="Gene3D" id="3.30.420.10">
    <property type="entry name" value="Ribonuclease H-like superfamily/Ribonuclease H"/>
    <property type="match status" value="1"/>
</dbReference>
<dbReference type="AlphaFoldDB" id="A0A098EA99"/>
<sequence length="406" mass="48211">MMEKLLLINKRIKARELHKQKGWSIRKISRYLVASRNSINKWIKTDKKEVTQDNRGWKKGKPRKYIEQQKEEIKNTRMKLEKEESFFIGAKVVQANYNASHIERISKDFVNRTLREYRMVKSPQKKRNGVSKYMQYPQYTLNKLGKIMMSMDFIGPKYLKGSKDKINFISCKYIRPKKEGIVKQIAGQTTDEAIRILKDMWQTNPIPDVLKIDDNSAFGTNLSQEMCIGRPTLFLLNIGIKPLYVAPRSTWNNSEVEEFDSVFSREFWNKLRFTDENETDIKIKDFNISYEKYNNLINNNPEIEKPKYINDCKDIDFENKEVKKFKETKIYFLRIVRLKGKKEDENEFGFIDILKQEIKLPKNLINLFVYCILDTISETLSIHTEGEYRKLNEIKTINFKIKNIIS</sequence>
<dbReference type="InterPro" id="IPR009057">
    <property type="entry name" value="Homeodomain-like_sf"/>
</dbReference>
<dbReference type="GO" id="GO:0015074">
    <property type="term" value="P:DNA integration"/>
    <property type="evidence" value="ECO:0007669"/>
    <property type="project" value="InterPro"/>
</dbReference>
<dbReference type="GO" id="GO:0003676">
    <property type="term" value="F:nucleic acid binding"/>
    <property type="evidence" value="ECO:0007669"/>
    <property type="project" value="InterPro"/>
</dbReference>
<dbReference type="InterPro" id="IPR001584">
    <property type="entry name" value="Integrase_cat-core"/>
</dbReference>
<dbReference type="EMBL" id="CCXY01000148">
    <property type="protein sequence ID" value="CEG12454.1"/>
    <property type="molecule type" value="Genomic_DNA"/>
</dbReference>
<gene>
    <name evidence="2" type="ORF">MSIBF_A2310003</name>
</gene>